<dbReference type="AlphaFoldDB" id="A0A2J7ZJC2"/>
<feature type="region of interest" description="Disordered" evidence="1">
    <location>
        <begin position="131"/>
        <end position="157"/>
    </location>
</feature>
<feature type="compositionally biased region" description="Low complexity" evidence="1">
    <location>
        <begin position="197"/>
        <end position="208"/>
    </location>
</feature>
<gene>
    <name evidence="2" type="ORF">TSOC_013818</name>
</gene>
<feature type="compositionally biased region" description="Low complexity" evidence="1">
    <location>
        <begin position="39"/>
        <end position="61"/>
    </location>
</feature>
<name>A0A2J7ZJC2_9CHLO</name>
<feature type="compositionally biased region" description="Gly residues" evidence="1">
    <location>
        <begin position="209"/>
        <end position="227"/>
    </location>
</feature>
<accession>A0A2J7ZJC2</accession>
<evidence type="ECO:0000313" key="2">
    <source>
        <dbReference type="EMBL" id="PNH00364.1"/>
    </source>
</evidence>
<feature type="compositionally biased region" description="Low complexity" evidence="1">
    <location>
        <begin position="71"/>
        <end position="83"/>
    </location>
</feature>
<sequence>MSKRGAGERDYAPSQGNMRKARVEVRRVDAIQVLMASARARSVQAQQQPDQQAGPAPSAASAPPPPPVPALAPQAPHPALAPGFGPSAPSAPCAHCGTVLPVYAGSCSLRQCCGCLDVFCSLCSVLDYEERDDRPGSSRGGARSGPATPSRGGATGRGGPAAAGLCLSLSVPISGAAGRWGQLEALGLGARSSPFCAGTPQQRSQQQQGGEGGGAGAGSMGAGGRTPGSGLLYSSRSHRGFSSLLAYGGGGA</sequence>
<keyword evidence="3" id="KW-1185">Reference proteome</keyword>
<feature type="region of interest" description="Disordered" evidence="1">
    <location>
        <begin position="196"/>
        <end position="236"/>
    </location>
</feature>
<organism evidence="2 3">
    <name type="scientific">Tetrabaena socialis</name>
    <dbReference type="NCBI Taxonomy" id="47790"/>
    <lineage>
        <taxon>Eukaryota</taxon>
        <taxon>Viridiplantae</taxon>
        <taxon>Chlorophyta</taxon>
        <taxon>core chlorophytes</taxon>
        <taxon>Chlorophyceae</taxon>
        <taxon>CS clade</taxon>
        <taxon>Chlamydomonadales</taxon>
        <taxon>Tetrabaenaceae</taxon>
        <taxon>Tetrabaena</taxon>
    </lineage>
</organism>
<reference evidence="2 3" key="1">
    <citation type="journal article" date="2017" name="Mol. Biol. Evol.">
        <title>The 4-celled Tetrabaena socialis nuclear genome reveals the essential components for genetic control of cell number at the origin of multicellularity in the volvocine lineage.</title>
        <authorList>
            <person name="Featherston J."/>
            <person name="Arakaki Y."/>
            <person name="Hanschen E.R."/>
            <person name="Ferris P.J."/>
            <person name="Michod R.E."/>
            <person name="Olson B.J.S.C."/>
            <person name="Nozaki H."/>
            <person name="Durand P.M."/>
        </authorList>
    </citation>
    <scope>NUCLEOTIDE SEQUENCE [LARGE SCALE GENOMIC DNA]</scope>
    <source>
        <strain evidence="2 3">NIES-571</strain>
    </source>
</reference>
<protein>
    <submittedName>
        <fullName evidence="2">Uncharacterized protein</fullName>
    </submittedName>
</protein>
<comment type="caution">
    <text evidence="2">The sequence shown here is derived from an EMBL/GenBank/DDBJ whole genome shotgun (WGS) entry which is preliminary data.</text>
</comment>
<feature type="region of interest" description="Disordered" evidence="1">
    <location>
        <begin position="1"/>
        <end position="23"/>
    </location>
</feature>
<proteinExistence type="predicted"/>
<dbReference type="EMBL" id="PGGS01001468">
    <property type="protein sequence ID" value="PNH00364.1"/>
    <property type="molecule type" value="Genomic_DNA"/>
</dbReference>
<feature type="compositionally biased region" description="Basic and acidic residues" evidence="1">
    <location>
        <begin position="1"/>
        <end position="11"/>
    </location>
</feature>
<evidence type="ECO:0000256" key="1">
    <source>
        <dbReference type="SAM" id="MobiDB-lite"/>
    </source>
</evidence>
<feature type="region of interest" description="Disordered" evidence="1">
    <location>
        <begin position="39"/>
        <end position="83"/>
    </location>
</feature>
<evidence type="ECO:0000313" key="3">
    <source>
        <dbReference type="Proteomes" id="UP000236333"/>
    </source>
</evidence>
<dbReference type="Proteomes" id="UP000236333">
    <property type="component" value="Unassembled WGS sequence"/>
</dbReference>
<dbReference type="OrthoDB" id="60860at2759"/>